<evidence type="ECO:0008006" key="4">
    <source>
        <dbReference type="Google" id="ProtNLM"/>
    </source>
</evidence>
<evidence type="ECO:0000256" key="1">
    <source>
        <dbReference type="SAM" id="Phobius"/>
    </source>
</evidence>
<feature type="transmembrane region" description="Helical" evidence="1">
    <location>
        <begin position="34"/>
        <end position="52"/>
    </location>
</feature>
<dbReference type="Proteomes" id="UP000286317">
    <property type="component" value="Unassembled WGS sequence"/>
</dbReference>
<feature type="transmembrane region" description="Helical" evidence="1">
    <location>
        <begin position="58"/>
        <end position="78"/>
    </location>
</feature>
<accession>A0A418IE00</accession>
<keyword evidence="1" id="KW-1133">Transmembrane helix</keyword>
<name>A0A418IE00_9STAP</name>
<dbReference type="EMBL" id="QXUF01000073">
    <property type="protein sequence ID" value="RIM99203.1"/>
    <property type="molecule type" value="Genomic_DNA"/>
</dbReference>
<comment type="caution">
    <text evidence="2">The sequence shown here is derived from an EMBL/GenBank/DDBJ whole genome shotgun (WGS) entry which is preliminary data.</text>
</comment>
<dbReference type="GeneID" id="79051364"/>
<dbReference type="RefSeq" id="WP_069793208.1">
    <property type="nucleotide sequence ID" value="NZ_CP068712.1"/>
</dbReference>
<sequence>MNNDKILRLIPNFRFTDEYERQQLLHDYARFSPWIFYGGLIISASDFFITSYLNRLPILGTLTFILILIYSIILIASLRKKKVDTLEVYTEAQYKMQLKKLHKSSILFATIMFVVFNLNNYWIPLISGSDLPQSSDILKNLFVNLIIAIITGFVIYGFARIKLIKAYKDND</sequence>
<evidence type="ECO:0000313" key="2">
    <source>
        <dbReference type="EMBL" id="RIM99203.1"/>
    </source>
</evidence>
<dbReference type="OrthoDB" id="2412194at2"/>
<proteinExistence type="predicted"/>
<organism evidence="2 3">
    <name type="scientific">Staphylococcus shinii</name>
    <dbReference type="NCBI Taxonomy" id="2912228"/>
    <lineage>
        <taxon>Bacteria</taxon>
        <taxon>Bacillati</taxon>
        <taxon>Bacillota</taxon>
        <taxon>Bacilli</taxon>
        <taxon>Bacillales</taxon>
        <taxon>Staphylococcaceae</taxon>
        <taxon>Staphylococcus</taxon>
    </lineage>
</organism>
<keyword evidence="3" id="KW-1185">Reference proteome</keyword>
<keyword evidence="1" id="KW-0812">Transmembrane</keyword>
<protein>
    <recommendedName>
        <fullName evidence="4">DUF3278 domain-containing protein</fullName>
    </recommendedName>
</protein>
<gene>
    <name evidence="2" type="ORF">BU112_10070</name>
</gene>
<dbReference type="AlphaFoldDB" id="A0A418IE00"/>
<feature type="transmembrane region" description="Helical" evidence="1">
    <location>
        <begin position="105"/>
        <end position="122"/>
    </location>
</feature>
<reference evidence="2 3" key="1">
    <citation type="journal article" date="2016" name="Front. Microbiol.">
        <title>Comprehensive Phylogenetic Analysis of Bovine Non-aureus Staphylococci Species Based on Whole-Genome Sequencing.</title>
        <authorList>
            <person name="Naushad S."/>
            <person name="Barkema H.W."/>
            <person name="Luby C."/>
            <person name="Condas L.A."/>
            <person name="Nobrega D.B."/>
            <person name="Carson D.A."/>
            <person name="De Buck J."/>
        </authorList>
    </citation>
    <scope>NUCLEOTIDE SEQUENCE [LARGE SCALE GENOMIC DNA]</scope>
    <source>
        <strain evidence="2 3">SNUC 4554</strain>
    </source>
</reference>
<feature type="transmembrane region" description="Helical" evidence="1">
    <location>
        <begin position="142"/>
        <end position="159"/>
    </location>
</feature>
<evidence type="ECO:0000313" key="3">
    <source>
        <dbReference type="Proteomes" id="UP000286317"/>
    </source>
</evidence>
<keyword evidence="1" id="KW-0472">Membrane</keyword>